<dbReference type="Gene3D" id="3.60.10.10">
    <property type="entry name" value="Endonuclease/exonuclease/phosphatase"/>
    <property type="match status" value="1"/>
</dbReference>
<name>A0A249KU92_9ACTN</name>
<dbReference type="SUPFAM" id="SSF56219">
    <property type="entry name" value="DNase I-like"/>
    <property type="match status" value="1"/>
</dbReference>
<evidence type="ECO:0000259" key="1">
    <source>
        <dbReference type="Pfam" id="PF03372"/>
    </source>
</evidence>
<accession>A0A249KU92</accession>
<dbReference type="Pfam" id="PF03372">
    <property type="entry name" value="Exo_endo_phos"/>
    <property type="match status" value="1"/>
</dbReference>
<gene>
    <name evidence="2" type="ORF">A7sIIA15_05930</name>
</gene>
<feature type="domain" description="Endonuclease/exonuclease/phosphatase" evidence="1">
    <location>
        <begin position="5"/>
        <end position="259"/>
    </location>
</feature>
<dbReference type="AlphaFoldDB" id="A0A249KU92"/>
<dbReference type="RefSeq" id="WP_095686232.1">
    <property type="nucleotide sequence ID" value="NZ_CP016776.1"/>
</dbReference>
<dbReference type="InterPro" id="IPR036691">
    <property type="entry name" value="Endo/exonu/phosph_ase_sf"/>
</dbReference>
<dbReference type="InterPro" id="IPR005135">
    <property type="entry name" value="Endo/exonuclease/phosphatase"/>
</dbReference>
<sequence>MRITSWNLLHGLPIPPDEDADPQALLSAALSQLATDVIGLQEVDYFLERSGNHNQTGNVASIVGAKDWAFAPSLMGSPDEDYRNPTESDNKLITNKSDVAPGSYGIGMASKIPVDSWHRLELKGSPVGVLMAFPVDGKLKRVYVRDHPRSALAAKLDNGWLIINTHLSFVPGFSLAQLIKIKRWANTLGVTDKSKILIMGDLNIPFAIFAHGFKWRSLAAMRTFPSWYPKVQIDYFLSQKLTAKDVQHIQYPHSGMSDHLPLQIEVD</sequence>
<evidence type="ECO:0000313" key="3">
    <source>
        <dbReference type="Proteomes" id="UP000217186"/>
    </source>
</evidence>
<dbReference type="EMBL" id="CP016776">
    <property type="protein sequence ID" value="ASY20378.1"/>
    <property type="molecule type" value="Genomic_DNA"/>
</dbReference>
<evidence type="ECO:0000313" key="2">
    <source>
        <dbReference type="EMBL" id="ASY20378.1"/>
    </source>
</evidence>
<dbReference type="Proteomes" id="UP000217186">
    <property type="component" value="Chromosome"/>
</dbReference>
<dbReference type="GO" id="GO:0016787">
    <property type="term" value="F:hydrolase activity"/>
    <property type="evidence" value="ECO:0007669"/>
    <property type="project" value="UniProtKB-KW"/>
</dbReference>
<keyword evidence="3" id="KW-1185">Reference proteome</keyword>
<protein>
    <submittedName>
        <fullName evidence="2">Metal dependent hydrolase</fullName>
    </submittedName>
</protein>
<organism evidence="2 3">
    <name type="scientific">Candidatus Planktophila vernalis</name>
    <dbReference type="NCBI Taxonomy" id="1884907"/>
    <lineage>
        <taxon>Bacteria</taxon>
        <taxon>Bacillati</taxon>
        <taxon>Actinomycetota</taxon>
        <taxon>Actinomycetes</taxon>
        <taxon>Candidatus Nanopelagicales</taxon>
        <taxon>Candidatus Nanopelagicaceae</taxon>
        <taxon>Candidatus Planktophila</taxon>
    </lineage>
</organism>
<keyword evidence="2" id="KW-0378">Hydrolase</keyword>
<proteinExistence type="predicted"/>
<reference evidence="2 3" key="1">
    <citation type="submission" date="2016-07" db="EMBL/GenBank/DDBJ databases">
        <title>High microdiversification within the ubiquitous acI lineage of Actinobacteria.</title>
        <authorList>
            <person name="Neuenschwander S.M."/>
            <person name="Salcher M."/>
            <person name="Ghai R."/>
            <person name="Pernthaler J."/>
        </authorList>
    </citation>
    <scope>NUCLEOTIDE SEQUENCE [LARGE SCALE GENOMIC DNA]</scope>
    <source>
        <strain evidence="2">MMS-IIA-15</strain>
    </source>
</reference>
<dbReference type="OrthoDB" id="155529at2"/>
<dbReference type="KEGG" id="pvn:A7sIIA15_05930"/>